<reference evidence="13 14" key="2">
    <citation type="journal article" date="2014" name="J. Gen. Appl. Microbiol.">
        <title>The early diverging ascomycetous budding yeast Saitoella complicata has three histone deacetylases belonging to the Clr6, Hos2, and Rpd3 lineages.</title>
        <authorList>
            <person name="Nishida H."/>
            <person name="Matsumoto T."/>
            <person name="Kondo S."/>
            <person name="Hamamoto M."/>
            <person name="Yoshikawa H."/>
        </authorList>
    </citation>
    <scope>NUCLEOTIDE SEQUENCE [LARGE SCALE GENOMIC DNA]</scope>
    <source>
        <strain evidence="13 14">NRRL Y-17804</strain>
    </source>
</reference>
<dbReference type="GO" id="GO:0016787">
    <property type="term" value="F:hydrolase activity"/>
    <property type="evidence" value="ECO:0007669"/>
    <property type="project" value="UniProtKB-KW"/>
</dbReference>
<evidence type="ECO:0000256" key="10">
    <source>
        <dbReference type="PROSITE-ProRule" id="PRU01389"/>
    </source>
</evidence>
<comment type="caution">
    <text evidence="13">The sequence shown here is derived from an EMBL/GenBank/DDBJ whole genome shotgun (WGS) entry which is preliminary data.</text>
</comment>
<evidence type="ECO:0000256" key="3">
    <source>
        <dbReference type="ARBA" id="ARBA00022490"/>
    </source>
</evidence>
<accession>A0A0E9NP39</accession>
<feature type="domain" description="VLRF1" evidence="12">
    <location>
        <begin position="205"/>
        <end position="354"/>
    </location>
</feature>
<comment type="subcellular location">
    <subcellularLocation>
        <location evidence="1">Cytoplasm</location>
    </subcellularLocation>
</comment>
<evidence type="ECO:0000256" key="9">
    <source>
        <dbReference type="ARBA" id="ARBA00023054"/>
    </source>
</evidence>
<sequence length="603" mass="66524">MATAQDKPRHPLLQKPLYVYSLPAPILDTLTLADGSATPIAAPTSEEPEAPTDDNGKACALCRVESFAIVQDRRAHYKSMLHTFNVKRSVAGEKTVEGEEFEKMLENLNESLSGSESSGSEDEEESAMDEIAQLLRKHATVAPLESLEDRSMKQNKSPLMWLSSSALDADARLGIYRALLTQDELDAPLDSIRKKQIPTPAVQYSARSVAMIMIGGGHFAAMIVSCAPKQGGEVAVLAHKTFHRYTTRRKQGGAQSANDAAKGAAHSAGASIRRYNEAALRQDIRDLLASWKGMMDKCELVFIRATGTENRRALFGYDEAVVKANDPRIRGFPFTTRRPTQSELIRCFQELTRVKVSTHVEKEVQKPAKDLSKKTTAKAAVGGPPKASAEETKLLEHTGEITSLIKRSKASALLAYLKQHSLSPDFKLHPANHHTPNILHFASASSSPATVTALLKEGADPTIENTTSKTAFEIACSREVRDAFRITRGELGEQRWDWSAARIPPAISKADAEKRIARERELKEREDRAAREANLKQLEEDERTKRMEQRVKKVGVGKTLGVKTSLSEREQGTQGLSEEMKKKIERERRAAAAEARIKAMQQG</sequence>
<keyword evidence="3 10" id="KW-0963">Cytoplasm</keyword>
<dbReference type="InterPro" id="IPR036770">
    <property type="entry name" value="Ankyrin_rpt-contain_sf"/>
</dbReference>
<feature type="compositionally biased region" description="Basic and acidic residues" evidence="11">
    <location>
        <begin position="536"/>
        <end position="551"/>
    </location>
</feature>
<feature type="compositionally biased region" description="Low complexity" evidence="11">
    <location>
        <begin position="554"/>
        <end position="564"/>
    </location>
</feature>
<keyword evidence="9" id="KW-0175">Coiled coil</keyword>
<dbReference type="OMA" id="GPHIFMC"/>
<dbReference type="EMBL" id="BACD03000048">
    <property type="protein sequence ID" value="GAO51568.1"/>
    <property type="molecule type" value="Genomic_DNA"/>
</dbReference>
<dbReference type="GO" id="GO:0036503">
    <property type="term" value="P:ERAD pathway"/>
    <property type="evidence" value="ECO:0007669"/>
    <property type="project" value="TreeGrafter"/>
</dbReference>
<keyword evidence="5" id="KW-0677">Repeat</keyword>
<evidence type="ECO:0000313" key="13">
    <source>
        <dbReference type="EMBL" id="GAO51568.1"/>
    </source>
</evidence>
<feature type="region of interest" description="Disordered" evidence="11">
    <location>
        <begin position="367"/>
        <end position="392"/>
    </location>
</feature>
<dbReference type="Pfam" id="PF18826">
    <property type="entry name" value="bVLRF1"/>
    <property type="match status" value="1"/>
</dbReference>
<dbReference type="GO" id="GO:0004519">
    <property type="term" value="F:endonuclease activity"/>
    <property type="evidence" value="ECO:0007669"/>
    <property type="project" value="UniProtKB-KW"/>
</dbReference>
<keyword evidence="8" id="KW-0040">ANK repeat</keyword>
<dbReference type="PROSITE" id="PS52044">
    <property type="entry name" value="VLRF1"/>
    <property type="match status" value="1"/>
</dbReference>
<feature type="region of interest" description="Disordered" evidence="11">
    <location>
        <begin position="536"/>
        <end position="603"/>
    </location>
</feature>
<dbReference type="RefSeq" id="XP_019026116.1">
    <property type="nucleotide sequence ID" value="XM_019168306.1"/>
</dbReference>
<feature type="compositionally biased region" description="Basic and acidic residues" evidence="11">
    <location>
        <begin position="578"/>
        <end position="597"/>
    </location>
</feature>
<evidence type="ECO:0000256" key="6">
    <source>
        <dbReference type="ARBA" id="ARBA00022759"/>
    </source>
</evidence>
<comment type="similarity">
    <text evidence="2 10">Belongs to the ANKZF1/VMS1 family.</text>
</comment>
<dbReference type="InterPro" id="IPR047139">
    <property type="entry name" value="ANKZ1/VMS1"/>
</dbReference>
<keyword evidence="6 10" id="KW-0255">Endonuclease</keyword>
<dbReference type="STRING" id="698492.A0A0E9NP39"/>
<organism evidence="13 14">
    <name type="scientific">Saitoella complicata (strain BCRC 22490 / CBS 7301 / JCM 7358 / NBRC 10748 / NRRL Y-17804)</name>
    <dbReference type="NCBI Taxonomy" id="698492"/>
    <lineage>
        <taxon>Eukaryota</taxon>
        <taxon>Fungi</taxon>
        <taxon>Dikarya</taxon>
        <taxon>Ascomycota</taxon>
        <taxon>Taphrinomycotina</taxon>
        <taxon>Taphrinomycotina incertae sedis</taxon>
        <taxon>Saitoella</taxon>
    </lineage>
</organism>
<evidence type="ECO:0000313" key="14">
    <source>
        <dbReference type="Proteomes" id="UP000033140"/>
    </source>
</evidence>
<evidence type="ECO:0000256" key="5">
    <source>
        <dbReference type="ARBA" id="ARBA00022737"/>
    </source>
</evidence>
<dbReference type="SUPFAM" id="SSF48403">
    <property type="entry name" value="Ankyrin repeat"/>
    <property type="match status" value="1"/>
</dbReference>
<dbReference type="GO" id="GO:0005737">
    <property type="term" value="C:cytoplasm"/>
    <property type="evidence" value="ECO:0007669"/>
    <property type="project" value="UniProtKB-SubCell"/>
</dbReference>
<evidence type="ECO:0000256" key="7">
    <source>
        <dbReference type="ARBA" id="ARBA00022801"/>
    </source>
</evidence>
<dbReference type="OrthoDB" id="429841at2759"/>
<dbReference type="Proteomes" id="UP000033140">
    <property type="component" value="Unassembled WGS sequence"/>
</dbReference>
<evidence type="ECO:0000256" key="11">
    <source>
        <dbReference type="SAM" id="MobiDB-lite"/>
    </source>
</evidence>
<reference evidence="13 14" key="1">
    <citation type="journal article" date="2011" name="J. Gen. Appl. Microbiol.">
        <title>Draft genome sequencing of the enigmatic yeast Saitoella complicata.</title>
        <authorList>
            <person name="Nishida H."/>
            <person name="Hamamoto M."/>
            <person name="Sugiyama J."/>
        </authorList>
    </citation>
    <scope>NUCLEOTIDE SEQUENCE [LARGE SCALE GENOMIC DNA]</scope>
    <source>
        <strain evidence="13 14">NRRL Y-17804</strain>
    </source>
</reference>
<protein>
    <recommendedName>
        <fullName evidence="12">VLRF1 domain-containing protein</fullName>
    </recommendedName>
</protein>
<keyword evidence="4 10" id="KW-0540">Nuclease</keyword>
<evidence type="ECO:0000259" key="12">
    <source>
        <dbReference type="PROSITE" id="PS52044"/>
    </source>
</evidence>
<dbReference type="AlphaFoldDB" id="A0A0E9NP39"/>
<gene>
    <name evidence="13" type="ORF">G7K_5667-t1</name>
</gene>
<dbReference type="PANTHER" id="PTHR16036">
    <property type="entry name" value="ANKYRIN REPEAT AND ZINC FINGER DOMAIN-CONTAINING PROTEIN 1"/>
    <property type="match status" value="1"/>
</dbReference>
<dbReference type="Gene3D" id="1.25.40.20">
    <property type="entry name" value="Ankyrin repeat-containing domain"/>
    <property type="match status" value="1"/>
</dbReference>
<evidence type="ECO:0000256" key="1">
    <source>
        <dbReference type="ARBA" id="ARBA00004496"/>
    </source>
</evidence>
<proteinExistence type="inferred from homology"/>
<reference evidence="13 14" key="3">
    <citation type="journal article" date="2015" name="Genome Announc.">
        <title>Draft Genome Sequence of the Archiascomycetous Yeast Saitoella complicata.</title>
        <authorList>
            <person name="Yamauchi K."/>
            <person name="Kondo S."/>
            <person name="Hamamoto M."/>
            <person name="Takahashi Y."/>
            <person name="Ogura Y."/>
            <person name="Hayashi T."/>
            <person name="Nishida H."/>
        </authorList>
    </citation>
    <scope>NUCLEOTIDE SEQUENCE [LARGE SCALE GENOMIC DNA]</scope>
    <source>
        <strain evidence="13 14">NRRL Y-17804</strain>
    </source>
</reference>
<feature type="active site" evidence="10">
    <location>
        <position position="255"/>
    </location>
</feature>
<keyword evidence="14" id="KW-1185">Reference proteome</keyword>
<evidence type="ECO:0000256" key="4">
    <source>
        <dbReference type="ARBA" id="ARBA00022722"/>
    </source>
</evidence>
<evidence type="ECO:0000256" key="2">
    <source>
        <dbReference type="ARBA" id="ARBA00009262"/>
    </source>
</evidence>
<keyword evidence="7 10" id="KW-0378">Hydrolase</keyword>
<dbReference type="InterPro" id="IPR041175">
    <property type="entry name" value="VLRF1/Vms1"/>
</dbReference>
<comment type="domain">
    <text evidence="10">The VLRF1 domain mediates binding to the 60S ribosomal subunit.</text>
</comment>
<dbReference type="PANTHER" id="PTHR16036:SF2">
    <property type="entry name" value="TRNA ENDONUCLEASE ANKZF1"/>
    <property type="match status" value="1"/>
</dbReference>
<name>A0A0E9NP39_SAICN</name>
<evidence type="ECO:0000256" key="8">
    <source>
        <dbReference type="ARBA" id="ARBA00023043"/>
    </source>
</evidence>